<evidence type="ECO:0000313" key="2">
    <source>
        <dbReference type="EMBL" id="EGF10282.1"/>
    </source>
</evidence>
<feature type="region of interest" description="Disordered" evidence="1">
    <location>
        <begin position="1"/>
        <end position="46"/>
    </location>
</feature>
<organism evidence="2 3">
    <name type="scientific">Neisseria bacilliformis ATCC BAA-1200</name>
    <dbReference type="NCBI Taxonomy" id="888742"/>
    <lineage>
        <taxon>Bacteria</taxon>
        <taxon>Pseudomonadati</taxon>
        <taxon>Pseudomonadota</taxon>
        <taxon>Betaproteobacteria</taxon>
        <taxon>Neisseriales</taxon>
        <taxon>Neisseriaceae</taxon>
        <taxon>Neisseria</taxon>
    </lineage>
</organism>
<accession>F2BDW3</accession>
<evidence type="ECO:0000256" key="1">
    <source>
        <dbReference type="SAM" id="MobiDB-lite"/>
    </source>
</evidence>
<dbReference type="EMBL" id="AFAY01000042">
    <property type="protein sequence ID" value="EGF10282.1"/>
    <property type="molecule type" value="Genomic_DNA"/>
</dbReference>
<sequence length="46" mass="5081">MCRPKAAHAFSAASRNPGIPHPRSRVPETERPSEKPFSTFSDGLCR</sequence>
<comment type="caution">
    <text evidence="2">The sequence shown here is derived from an EMBL/GenBank/DDBJ whole genome shotgun (WGS) entry which is preliminary data.</text>
</comment>
<feature type="compositionally biased region" description="Basic and acidic residues" evidence="1">
    <location>
        <begin position="25"/>
        <end position="34"/>
    </location>
</feature>
<protein>
    <submittedName>
        <fullName evidence="2">Uncharacterized protein</fullName>
    </submittedName>
</protein>
<dbReference type="AlphaFoldDB" id="F2BDW3"/>
<gene>
    <name evidence="2" type="ORF">HMPREF9123_1919</name>
</gene>
<reference evidence="2 3" key="1">
    <citation type="submission" date="2011-02" db="EMBL/GenBank/DDBJ databases">
        <authorList>
            <person name="Muzny D."/>
            <person name="Qin X."/>
            <person name="Deng J."/>
            <person name="Jiang H."/>
            <person name="Liu Y."/>
            <person name="Qu J."/>
            <person name="Song X.-Z."/>
            <person name="Zhang L."/>
            <person name="Thornton R."/>
            <person name="Coyle M."/>
            <person name="Francisco L."/>
            <person name="Jackson L."/>
            <person name="Javaid M."/>
            <person name="Korchina V."/>
            <person name="Kovar C."/>
            <person name="Mata R."/>
            <person name="Mathew T."/>
            <person name="Ngo R."/>
            <person name="Nguyen L."/>
            <person name="Nguyen N."/>
            <person name="Okwuonu G."/>
            <person name="Ongeri F."/>
            <person name="Pham C."/>
            <person name="Simmons D."/>
            <person name="Wilczek-Boney K."/>
            <person name="Hale W."/>
            <person name="Jakkamsetti A."/>
            <person name="Pham P."/>
            <person name="Ruth R."/>
            <person name="San Lucas F."/>
            <person name="Warren J."/>
            <person name="Zhang J."/>
            <person name="Zhao Z."/>
            <person name="Zhou C."/>
            <person name="Zhu D."/>
            <person name="Lee S."/>
            <person name="Bess C."/>
            <person name="Blankenburg K."/>
            <person name="Forbes L."/>
            <person name="Fu Q."/>
            <person name="Gubbala S."/>
            <person name="Hirani K."/>
            <person name="Jayaseelan J.C."/>
            <person name="Lara F."/>
            <person name="Munidasa M."/>
            <person name="Palculict T."/>
            <person name="Patil S."/>
            <person name="Pu L.-L."/>
            <person name="Saada N."/>
            <person name="Tang L."/>
            <person name="Weissenberger G."/>
            <person name="Zhu Y."/>
            <person name="Hemphill L."/>
            <person name="Shang Y."/>
            <person name="Youmans B."/>
            <person name="Ayvaz T."/>
            <person name="Ross M."/>
            <person name="Santibanez J."/>
            <person name="Aqrawi P."/>
            <person name="Gross S."/>
            <person name="Joshi V."/>
            <person name="Fowler G."/>
            <person name="Nazareth L."/>
            <person name="Reid J."/>
            <person name="Worley K."/>
            <person name="Petrosino J."/>
            <person name="Highlander S."/>
            <person name="Gibbs R."/>
        </authorList>
    </citation>
    <scope>NUCLEOTIDE SEQUENCE [LARGE SCALE GENOMIC DNA]</scope>
    <source>
        <strain evidence="2 3">ATCC BAA-1200</strain>
    </source>
</reference>
<feature type="compositionally biased region" description="Polar residues" evidence="1">
    <location>
        <begin position="36"/>
        <end position="46"/>
    </location>
</feature>
<evidence type="ECO:0000313" key="3">
    <source>
        <dbReference type="Proteomes" id="UP000004105"/>
    </source>
</evidence>
<dbReference type="Proteomes" id="UP000004105">
    <property type="component" value="Unassembled WGS sequence"/>
</dbReference>
<dbReference type="HOGENOM" id="CLU_3186201_0_0_4"/>
<keyword evidence="3" id="KW-1185">Reference proteome</keyword>
<proteinExistence type="predicted"/>
<name>F2BDW3_9NEIS</name>